<sequence>MSNVEKNNTGLNCVSNERGAACRVEMGKEKRNSRSQNYNEEIASEFVVDATLENVNNFVDQSGNKFEPNKEKTVSERSAWN</sequence>
<keyword evidence="3" id="KW-1185">Reference proteome</keyword>
<organism evidence="2 3">
    <name type="scientific">Lysinibacillus telephonicus</name>
    <dbReference type="NCBI Taxonomy" id="1714840"/>
    <lineage>
        <taxon>Bacteria</taxon>
        <taxon>Bacillati</taxon>
        <taxon>Bacillota</taxon>
        <taxon>Bacilli</taxon>
        <taxon>Bacillales</taxon>
        <taxon>Bacillaceae</taxon>
        <taxon>Lysinibacillus</taxon>
    </lineage>
</organism>
<accession>A0A3S0HKQ3</accession>
<reference evidence="2 3" key="1">
    <citation type="submission" date="2018-12" db="EMBL/GenBank/DDBJ databases">
        <authorList>
            <person name="Yu L."/>
        </authorList>
    </citation>
    <scope>NUCLEOTIDE SEQUENCE [LARGE SCALE GENOMIC DNA]</scope>
    <source>
        <strain evidence="2 3">S5H2222</strain>
    </source>
</reference>
<gene>
    <name evidence="2" type="ORF">EKG35_13155</name>
</gene>
<dbReference type="OrthoDB" id="9932624at2"/>
<name>A0A3S0HKQ3_9BACI</name>
<dbReference type="Proteomes" id="UP000276349">
    <property type="component" value="Unassembled WGS sequence"/>
</dbReference>
<feature type="region of interest" description="Disordered" evidence="1">
    <location>
        <begin position="59"/>
        <end position="81"/>
    </location>
</feature>
<dbReference type="EMBL" id="RXNR01000038">
    <property type="protein sequence ID" value="RTQ91656.1"/>
    <property type="molecule type" value="Genomic_DNA"/>
</dbReference>
<proteinExistence type="predicted"/>
<dbReference type="AlphaFoldDB" id="A0A3S0HKQ3"/>
<evidence type="ECO:0000313" key="3">
    <source>
        <dbReference type="Proteomes" id="UP000276349"/>
    </source>
</evidence>
<evidence type="ECO:0000313" key="2">
    <source>
        <dbReference type="EMBL" id="RTQ91656.1"/>
    </source>
</evidence>
<dbReference type="RefSeq" id="WP_126294953.1">
    <property type="nucleotide sequence ID" value="NZ_CP155468.1"/>
</dbReference>
<comment type="caution">
    <text evidence="2">The sequence shown here is derived from an EMBL/GenBank/DDBJ whole genome shotgun (WGS) entry which is preliminary data.</text>
</comment>
<protein>
    <submittedName>
        <fullName evidence="2">Uncharacterized protein</fullName>
    </submittedName>
</protein>
<evidence type="ECO:0000256" key="1">
    <source>
        <dbReference type="SAM" id="MobiDB-lite"/>
    </source>
</evidence>